<dbReference type="AlphaFoldDB" id="A0A917AIQ2"/>
<reference evidence="2" key="1">
    <citation type="journal article" date="2014" name="Int. J. Syst. Evol. Microbiol.">
        <title>Complete genome sequence of Corynebacterium casei LMG S-19264T (=DSM 44701T), isolated from a smear-ripened cheese.</title>
        <authorList>
            <consortium name="US DOE Joint Genome Institute (JGI-PGF)"/>
            <person name="Walter F."/>
            <person name="Albersmeier A."/>
            <person name="Kalinowski J."/>
            <person name="Ruckert C."/>
        </authorList>
    </citation>
    <scope>NUCLEOTIDE SEQUENCE</scope>
    <source>
        <strain evidence="2">CGMCC 1.16012</strain>
    </source>
</reference>
<keyword evidence="1" id="KW-0175">Coiled coil</keyword>
<evidence type="ECO:0000256" key="1">
    <source>
        <dbReference type="SAM" id="Coils"/>
    </source>
</evidence>
<evidence type="ECO:0000313" key="3">
    <source>
        <dbReference type="Proteomes" id="UP000606730"/>
    </source>
</evidence>
<evidence type="ECO:0008006" key="4">
    <source>
        <dbReference type="Google" id="ProtNLM"/>
    </source>
</evidence>
<dbReference type="Proteomes" id="UP000606730">
    <property type="component" value="Unassembled WGS sequence"/>
</dbReference>
<dbReference type="OrthoDB" id="7860061at2"/>
<gene>
    <name evidence="2" type="ORF">GCM10011517_19540</name>
</gene>
<keyword evidence="3" id="KW-1185">Reference proteome</keyword>
<dbReference type="RefSeq" id="WP_143226525.1">
    <property type="nucleotide sequence ID" value="NZ_BMKN01000002.1"/>
</dbReference>
<dbReference type="EMBL" id="BMKN01000002">
    <property type="protein sequence ID" value="GGE51914.1"/>
    <property type="molecule type" value="Genomic_DNA"/>
</dbReference>
<feature type="coiled-coil region" evidence="1">
    <location>
        <begin position="45"/>
        <end position="93"/>
    </location>
</feature>
<sequence length="144" mass="14995">MHLKALLLAGAAFGLLGCVTSDDPSEGGFFNGVSGISSGTYEGRIAEREQSVDEAEARNEALATEQARLSSQISSARSELAKLKLRILNQRNAAGSLDAGTEARVQSVLNAQPAGRTQSEHLAALRKTITDAKALSADLAKLSG</sequence>
<organism evidence="2 3">
    <name type="scientific">Actibacterium pelagium</name>
    <dbReference type="NCBI Taxonomy" id="2029103"/>
    <lineage>
        <taxon>Bacteria</taxon>
        <taxon>Pseudomonadati</taxon>
        <taxon>Pseudomonadota</taxon>
        <taxon>Alphaproteobacteria</taxon>
        <taxon>Rhodobacterales</taxon>
        <taxon>Roseobacteraceae</taxon>
        <taxon>Actibacterium</taxon>
    </lineage>
</organism>
<dbReference type="PROSITE" id="PS51257">
    <property type="entry name" value="PROKAR_LIPOPROTEIN"/>
    <property type="match status" value="1"/>
</dbReference>
<name>A0A917AIQ2_9RHOB</name>
<reference evidence="2" key="2">
    <citation type="submission" date="2020-09" db="EMBL/GenBank/DDBJ databases">
        <authorList>
            <person name="Sun Q."/>
            <person name="Zhou Y."/>
        </authorList>
    </citation>
    <scope>NUCLEOTIDE SEQUENCE</scope>
    <source>
        <strain evidence="2">CGMCC 1.16012</strain>
    </source>
</reference>
<evidence type="ECO:0000313" key="2">
    <source>
        <dbReference type="EMBL" id="GGE51914.1"/>
    </source>
</evidence>
<accession>A0A917AIQ2</accession>
<comment type="caution">
    <text evidence="2">The sequence shown here is derived from an EMBL/GenBank/DDBJ whole genome shotgun (WGS) entry which is preliminary data.</text>
</comment>
<proteinExistence type="predicted"/>
<protein>
    <recommendedName>
        <fullName evidence="4">Lipoprotein</fullName>
    </recommendedName>
</protein>